<dbReference type="PANTHER" id="PTHR43781">
    <property type="entry name" value="SACCHAROPINE DEHYDROGENASE"/>
    <property type="match status" value="1"/>
</dbReference>
<dbReference type="RefSeq" id="WP_015758149.1">
    <property type="nucleotide sequence ID" value="NC_013216.1"/>
</dbReference>
<dbReference type="InterPro" id="IPR036291">
    <property type="entry name" value="NAD(P)-bd_dom_sf"/>
</dbReference>
<proteinExistence type="predicted"/>
<dbReference type="Proteomes" id="UP000002217">
    <property type="component" value="Chromosome"/>
</dbReference>
<gene>
    <name evidence="1" type="ordered locus">Dtox_2673</name>
</gene>
<organism evidence="1 2">
    <name type="scientific">Desulfofarcimen acetoxidans (strain ATCC 49208 / DSM 771 / KCTC 5769 / VKM B-1644 / 5575)</name>
    <name type="common">Desulfotomaculum acetoxidans</name>
    <dbReference type="NCBI Taxonomy" id="485916"/>
    <lineage>
        <taxon>Bacteria</taxon>
        <taxon>Bacillati</taxon>
        <taxon>Bacillota</taxon>
        <taxon>Clostridia</taxon>
        <taxon>Eubacteriales</taxon>
        <taxon>Peptococcaceae</taxon>
        <taxon>Desulfofarcimen</taxon>
    </lineage>
</organism>
<dbReference type="Gene3D" id="3.40.50.720">
    <property type="entry name" value="NAD(P)-binding Rossmann-like Domain"/>
    <property type="match status" value="1"/>
</dbReference>
<accession>C8W159</accession>
<dbReference type="SUPFAM" id="SSF51735">
    <property type="entry name" value="NAD(P)-binding Rossmann-fold domains"/>
    <property type="match status" value="1"/>
</dbReference>
<dbReference type="eggNOG" id="COG1748">
    <property type="taxonomic scope" value="Bacteria"/>
</dbReference>
<sequence length="377" mass="41807">MKIPLIGVLGCGGALGYIACNVLKRNCKIRGGQRRRPEGMEADSNFQWVKTDLYNEEELYEFCKGCDVILNCAGPSYLVGDRVALAAAKANAIYIDTFGAGPLENSLLKKGLDKEGVFVISAGSFPGLSGILPRWLAEQEFESIFSMLSFAGGREHCSTCAGLDLLLSSVSNYGISGAFMKNGSVVRALDNISEKVYIPFLKEEVYKQKFLNDETIKLYKLLQLKEAYWYNIIVDKAVNDAILKSYAKLSMDRSDNVLREAIDELCAAADMALWGKNPWYVMTTELQGEKRGRLIRKRCILRSKSSYELSGVVAAAAVETVIKHKTKKGIYWAFEVLDPVETVERLVSTKAAASIDVVDIPPVRENDRHSQIEEGRL</sequence>
<dbReference type="EMBL" id="CP001720">
    <property type="protein sequence ID" value="ACV63455.1"/>
    <property type="molecule type" value="Genomic_DNA"/>
</dbReference>
<dbReference type="OrthoDB" id="1221575at2"/>
<keyword evidence="2" id="KW-1185">Reference proteome</keyword>
<protein>
    <submittedName>
        <fullName evidence="1">Saccharopine dehydrogenase</fullName>
    </submittedName>
</protein>
<dbReference type="STRING" id="485916.Dtox_2673"/>
<evidence type="ECO:0000313" key="2">
    <source>
        <dbReference type="Proteomes" id="UP000002217"/>
    </source>
</evidence>
<name>C8W159_DESAS</name>
<dbReference type="PANTHER" id="PTHR43781:SF1">
    <property type="entry name" value="SACCHAROPINE DEHYDROGENASE"/>
    <property type="match status" value="1"/>
</dbReference>
<dbReference type="HOGENOM" id="CLU_044850_2_0_9"/>
<dbReference type="KEGG" id="dae:Dtox_2673"/>
<reference evidence="1 2" key="1">
    <citation type="journal article" date="2009" name="Stand. Genomic Sci.">
        <title>Complete genome sequence of Desulfotomaculum acetoxidans type strain (5575).</title>
        <authorList>
            <person name="Spring S."/>
            <person name="Lapidus A."/>
            <person name="Schroder M."/>
            <person name="Gleim D."/>
            <person name="Sims D."/>
            <person name="Meincke L."/>
            <person name="Glavina Del Rio T."/>
            <person name="Tice H."/>
            <person name="Copeland A."/>
            <person name="Cheng J.F."/>
            <person name="Lucas S."/>
            <person name="Chen F."/>
            <person name="Nolan M."/>
            <person name="Bruce D."/>
            <person name="Goodwin L."/>
            <person name="Pitluck S."/>
            <person name="Ivanova N."/>
            <person name="Mavromatis K."/>
            <person name="Mikhailova N."/>
            <person name="Pati A."/>
            <person name="Chen A."/>
            <person name="Palaniappan K."/>
            <person name="Land M."/>
            <person name="Hauser L."/>
            <person name="Chang Y.J."/>
            <person name="Jeffries C.D."/>
            <person name="Chain P."/>
            <person name="Saunders E."/>
            <person name="Brettin T."/>
            <person name="Detter J.C."/>
            <person name="Goker M."/>
            <person name="Bristow J."/>
            <person name="Eisen J.A."/>
            <person name="Markowitz V."/>
            <person name="Hugenholtz P."/>
            <person name="Kyrpides N.C."/>
            <person name="Klenk H.P."/>
            <person name="Han C."/>
        </authorList>
    </citation>
    <scope>NUCLEOTIDE SEQUENCE [LARGE SCALE GENOMIC DNA]</scope>
    <source>
        <strain evidence="2">ATCC 49208 / DSM 771 / VKM B-1644</strain>
    </source>
</reference>
<dbReference type="AlphaFoldDB" id="C8W159"/>
<evidence type="ECO:0000313" key="1">
    <source>
        <dbReference type="EMBL" id="ACV63455.1"/>
    </source>
</evidence>